<feature type="domain" description="Calx-beta" evidence="5">
    <location>
        <begin position="721"/>
        <end position="832"/>
    </location>
</feature>
<feature type="domain" description="Calx-beta" evidence="5">
    <location>
        <begin position="1265"/>
        <end position="1336"/>
    </location>
</feature>
<dbReference type="NCBIfam" id="TIGR01965">
    <property type="entry name" value="VCBS_repeat"/>
    <property type="match status" value="1"/>
</dbReference>
<evidence type="ECO:0000256" key="4">
    <source>
        <dbReference type="SAM" id="MobiDB-lite"/>
    </source>
</evidence>
<feature type="domain" description="Calx-beta" evidence="5">
    <location>
        <begin position="1661"/>
        <end position="1737"/>
    </location>
</feature>
<dbReference type="HOGENOM" id="CLU_223303_0_0_6"/>
<feature type="domain" description="Calx-beta" evidence="5">
    <location>
        <begin position="2069"/>
        <end position="2141"/>
    </location>
</feature>
<dbReference type="eggNOG" id="COG2304">
    <property type="taxonomic scope" value="Bacteria"/>
</dbReference>
<dbReference type="GO" id="GO:0005509">
    <property type="term" value="F:calcium ion binding"/>
    <property type="evidence" value="ECO:0007669"/>
    <property type="project" value="InterPro"/>
</dbReference>
<evidence type="ECO:0000256" key="1">
    <source>
        <dbReference type="ARBA" id="ARBA00022729"/>
    </source>
</evidence>
<dbReference type="eggNOG" id="COG2911">
    <property type="taxonomic scope" value="Bacteria"/>
</dbReference>
<dbReference type="eggNOG" id="COG4932">
    <property type="taxonomic scope" value="Bacteria"/>
</dbReference>
<dbReference type="InterPro" id="IPR013783">
    <property type="entry name" value="Ig-like_fold"/>
</dbReference>
<feature type="region of interest" description="Disordered" evidence="4">
    <location>
        <begin position="4441"/>
        <end position="4463"/>
    </location>
</feature>
<dbReference type="Pfam" id="PF00353">
    <property type="entry name" value="HemolysinCabind"/>
    <property type="match status" value="2"/>
</dbReference>
<dbReference type="PRINTS" id="PR00313">
    <property type="entry name" value="CABNDNGRPT"/>
</dbReference>
<feature type="domain" description="Calx-beta" evidence="5">
    <location>
        <begin position="187"/>
        <end position="277"/>
    </location>
</feature>
<feature type="compositionally biased region" description="Polar residues" evidence="4">
    <location>
        <begin position="4441"/>
        <end position="4453"/>
    </location>
</feature>
<evidence type="ECO:0000256" key="2">
    <source>
        <dbReference type="ARBA" id="ARBA00022737"/>
    </source>
</evidence>
<dbReference type="eggNOG" id="COG2373">
    <property type="taxonomic scope" value="Bacteria"/>
</dbReference>
<dbReference type="GO" id="GO:0016020">
    <property type="term" value="C:membrane"/>
    <property type="evidence" value="ECO:0007669"/>
    <property type="project" value="InterPro"/>
</dbReference>
<sequence length="5098" mass="536418">MKNIIVKVLNRTKIINQVEVLTKDNQPTVIQAVKNVNYEFYDNEIGFSPNHIITKRINNDLHVSFEIEGRESDLIIEGFYDEPNSALIGIAEDGQYYYYIPDTGETYDYVTQLKSGDIEGQALGGEEYVAAVPWWVPAAAGLGVLTLAATRGSHDNDKSTPKSIVSITGPISVSETSKDGTPNEVTYTITLDKPNAVDTVVIVTIDSGTAKNGFDYTAPITQEIIIPAGKTTATVTVPIIDDNLFEGPEDFHVTVTNVVSGLATIGTDNSVKTTIYDNGTINGETPVDPKDLTVGDDTPTVSISATDNQAIEGVDSVLTYLVSQDNISNVATTISVKVDLTHTDVDASDIESISYTNAAGQVVTITGQAAIQAILDGDTTLEVKVPAGSTAAPEITVIIKDDAVYEADERLSFVIDSADTANIDTTPAQGTILDTPNDGDKPAVTVSGGIAVEGDTLVHKVTLSHTTQTEVSYPFELKDGSAKAGEDYSNTPTFSNGVTYDPVAGTITVPAGVTEFTVSYPTTADNIDESDETTGLTIDGVTGTGTILDNNDTPVLNIKAEPNTAIEGNGDAIVFNIEQSGLSDKATSVTVKLDLQDVDASDIDTIVLTKADGTTQTISVADAIAGIEVSIPAGTAAKDMPSIAITPKQDDIYEQLETLGMNLSSPVNAMIGTGTATGDILDESDATDPFDGSNTDGDKPVVSISATDDTAIEGIDNTLVFTVSQTKISNFDTTVTVSLGASDVDASDIASITYTNANGEVVTLSTQAQIQNFFEKGDKVTIPAGSTQASAIIITVVDDTVYEKSEDMVLEISRPVNAVLGQASDKATILDEDAANGTPNDGDKPTVTVSGGIAVEGDTLVHKVTLSHTTQTEVSYPFELKDGSAKSGEDYSNTPTFSNGVTYDPVAGTITVPAGVTEFTVSYPTTADNIDESDETTGLTIDGVTGTGTILDNNDTPVLNIKAEPNTAIEGSGDAIVFNIEQSGLSDKATSVTVKLDLQDVDASDIDTIVLTKADGTTQTISVADAIAGIEVSIPAGTAAKDMPSISITPKQDGIYEQLETLGMNLSSPVNAMIGTGTATGDILDESDATDPFDGSNTDGDKPVVSISATDDTAIEGVDSVLTYLVSQDNISNVATTISVKVDLTHTDVDASDIESISYTNAAGQVVTITGQAAIQAILDGDTTLEVKVPAGSTAAPEITVIIKDDAVYEADERLSFVIDSADTANIDTTPAQGTILDTPNDGDKPAVTVSGGIAVEGDTLVHKVTLSHTTQTEVSYPFELKDGSAKAGEDYSNTPTFSNGVTYDPVAGTITVPAGVTEFTVSYPTTADNIDESDETTGLTIDGVTGTGTILDNNDTPVLNIKAEPNTAIEGNGDAIVFNIEQSGLSDKATSVTVKLDLQDVDASDIDTIVLTKADGTTQTISVADAIAGIEVSIPAGTAAKDMPSIAITPKQDDIYEQLETLGMNLSSPVNAMIGTGTATGDILDESDATDPFDGSNTEGDKPVVSISATDNQAIEGVDSVLTYLVSQDNISNVATTISVKVDLTHTDVDASDIESISYTNAAGQVVTITGQAAIQAILDGDTTLEVKVPAGSTAAPEITVIIKDDAVYEADERLSFVIDSADTANIDTTPAQGTILDTPNDGDKPAVTVSSGIAVEGDTLVHKVTLSHTTQTEVSYPFELKDGSAKAGEDYSNTPTFSNGVTYDPVAGTITVPAGVTEFTVSYPTTADNIDESDETTGLTIDGVTGTGTILDNNDTPVLNIKAEPNTAIEGNGDAIVFNIEQSGLSDKATSVTVKLDLQDVDASDIDTIVLTKADGTTQTISVADAIAGIEVSIPAGTAVKDMPSIAITPKQDGIYEQLETLGMNLSSPVNAMIGTGTATGDILDESDATDPFDGSNTDGDKPVVSISATDDTAIEGIDNTLVFTVSQTKISNFDTTVTVSLGASDIDASDIASITYTNANGEVVTLSTQAQIQNFFEKGDKVTIPAGSTQASAIIITVVDDTVYEKSEDMVLEISRPVNAVLGQASDKATILDEDAANGTPNDGDKPAVTVSGGIAVEGDTLVHKVTLSHTTQTEVSYPFELKDGSAKSGEDYSNTPVFSNGVTYDPVAGTITVPAGVTEFTVSYPTTADNIDESDETTGLTIDGVTGTGTILDNNDTPVLNIKAEPNTAIEGNGDAIVFNIEQSGLSDKATSVTVKLDLQDVDASDIDTIVLTKADGTTQTISVADAIAGIEVSIPAGTAAKDMPSIAITPKQDDIYEQLETLGMNLSSPVNAMIGTGTATGDILDESDATDPFDGSNTDGDKPVVSISATDDTAIEGIDNTLVFTVSQTKISNFDTTVTVSLGASDIDASDIASITYTNANGEVVTLSTQAQIQNFFEKGDKVTIPAGSTQASAIIITVVDDTVYEKSEDMVLEISRPVNAVLGQASDKATILDEDAANGTPNDGDKPTVTVSGGIAVEGDTLVHKVTLSHTTQTEVSYPFELKDGSAKAGEDYSNTPTFSNGVTYDPVAGTITVPAGVTEFTVSYPTINDSVLENNETTQLEVGGTTGIGTILDNDIEPTITVKDEDGVITPADNSVIEGSRATVTGTIKVTNPQSVSELTIGGESVLKASTTPVTIDGNQGKLVITGYNSSTGELTYKFTENGKAKDHSAGDNSVLDKFDIVLTTTAGTTVTDALDIQIIDTQPVAKPNQGTVKEDTADAAMFEDNNAETSVIAGNVLTNDIKGADGVLVSSVNGDTGSVGVEIQGIYGKLTVDSKGEYTYTLDNTNAKVQQLGLGETLKESFNYAITDADGDSSTSKLEITIKGSNDRPVITNIDKGNGVIDSVNITETENGSSIFEKGIIGFSDIDIKDKLSISYLKNDTTIVTSDNLVLTQTEQLAFKSMFSINTEFATNSKAEWNFIAPSELLDLIPRGEIVTIKYAVQVSDNKGISNVADGNQISTSEMRYVEFNITGTNDNFVLKDDVVTVLEDKAAKGNVFNNDTQDPDYGETLQVESFTIGDSTFEITDLAIDHNIEVNGQVVGTIKISGNGDYEFTPEDNYSGQVPDINIKVSNGVAGVTRAEGTEKLSITVTPVSDAPDFESVSVKTDEDTIVMIGDKVRTDGLPGLRAPTITDADDLNGEANGDNPERIGLITLSNIPRGTKLDFGGVEYLADKSDAMQAITILLKDYVDEGKVINNPEKPTLTMTSDQFESLKLTPPKDDATNITIKTSVTEFEVDISGNKLAGVNGATINGTIKVDVQAVTDSANENKNHANDDASQFGYEAVEGVDLANKTYTVTTFEGQSFELPITTTFGDLVGADNSRETYGFVLDNLLPGATVEFTPAGGGETQLFIVDNTGTLLIGVTKDGSGNITGTSLKVNSSSQPQISIKPGDYDSVDMKGVTVSLYTQDHDPDSTTTTTKHTSVELIDTVKVDLTVMPVAGQVDLINQGISIEEDNSLSLSQFGFKVLDDQQGNDDLAEKITQIVFKLPSGWSYSGAGEQAADGKVTIDIPKDAQLNVTKFLEEQFIKPPAHSSKDAVFTFEVTTVDKDDNGSDSVATATKILTQKVEVTPVAEKIGANNLPPIDSDGDGVADLTMTSGFEFSVEANLVVSEDQPFNIGENKDFNFNLKDSWSNQDDKKDFGQASHTSDMTDSEETFAILTFGNKVDASGVFTSIPGATFTYTDASGTSHSLVDTGEGVEIPVAYLDTVTGITPQDYSDYNVADGSKSAIRVQAKTYDYDEDDGTRVEAISGEAYLTFKVKGVADATSLGVEPAVGYEDQAIINGNQRLSSSGDPKFNPKDGIELYIRPSSRDTDGSETFDVTISDIPEGVQLYINGEGAPLEIVEGSVTIEDYTNVVGNLYLITPENYSGTITLQVQAVSKEEGTTGEASKVIPLPVKVIGQADLIENDNLRLEEVSLPNNQQVDFNHVLEEFANDSNGNKIALAAIFENPTSIRPYDVDKADGFDTSPSEQVVYSVTGLAPEFDLSGKGVTFLGGTGSDRTWSVTLDAITEKTAQISTTTNFAGSINFTMTGTTTEKVSGNSVTHEQRNVSILVKPDAADSVINDMAVTGIEDTWTTIDFEAAFTTADQGNLLTGIESLKNVTIQDNDLISKGLVLKVNGSESVLVAGGTHVFNADDKVEIKHNVDHLDTPVDFDIVYTYTNSAVINGGPTSIEAESLGTATVSVAFQAVTDTPVMSFNEINTDISRVDGAKVTVNISSPDQDGSELFTRLEILDVPEGVVVVGGVLSKGVWYIDVPDTAITSTAATFSLELQVDTAADKYKDGDYTIKVKGFTQDLEGGGINGKEAAVTKTLNITLAGGGSEAPATAQLVEKFENPNTSLIEDISFLLSDTLTIALSNEATEYSFKFNALPEGSKLDFADSNSPINSFVTIQEIGGSYIVSVKDAKQVSAQEVLKSIKVTPPNDFSTNESNAGQDFSYDVVLTAKNAEGSQSVQQLNSNTPVKPMTDELEGNNGTTSYKVDEDAPVEISVNLTSQADGQYVKLVDGKLYVSIDEGRMASGKLLYNGQELVQQSFDTSPIEGAPAGSYYVIDLTPEDVSANLEGVNPPNEVTVTYLPAENEDGNVRLQVFTANQEVHDFIGHDSGVQTFKHTYEIDVLPKPDKQVITNPEQGDVQVVAQGKEDEVIAVNYMVGNLDDGDLTSAIIFDNVPDGYLVYYKDKQGVLQLANNNGDFNGSDTKAWSIDADELQGGVINEPGRASNIFIKAPENYSGKLEDKDAIVMQVINDSGIKSDPYSVGLEIAPVADEVTMHPSNLVGLQGYWKQLNLNAKMEDIDGSETVTLTVSADSLEDGVLEFRTKSGPLLDYSWNGSGYVIKDIKPNQLNEVQIKSSRAISDDLNLTLHTVDKGVGIESVGKPVTETVRIDIAPTVVFRGTTGDDKLDSSDQDVALTYSGGTGDDIFIGGKGNDIFNGDAGDDILSGGAGHDKLYGGAGNDYLDGGTGFDYLSGGEGNDVIVYAPDNLSMNGGGGIDTLLFNRDDYTLDFDKISASAKFDQLEVIDMTGNGSQTITNLKTNDVLEVINDLDRLMDNKGLIIKGDSEDTVSLKGNDWLQAGSTLQDGVNYNVYTFNSDHGRHELLIQTDIHTIL</sequence>
<dbReference type="Pfam" id="PF03160">
    <property type="entry name" value="Calx-beta"/>
    <property type="match status" value="10"/>
</dbReference>
<dbReference type="Gene3D" id="2.60.40.10">
    <property type="entry name" value="Immunoglobulins"/>
    <property type="match status" value="1"/>
</dbReference>
<dbReference type="InterPro" id="IPR040853">
    <property type="entry name" value="RapA2_cadherin-like"/>
</dbReference>
<evidence type="ECO:0000256" key="3">
    <source>
        <dbReference type="ARBA" id="ARBA00022837"/>
    </source>
</evidence>
<accession>A5WEE6</accession>
<dbReference type="InterPro" id="IPR001343">
    <property type="entry name" value="Hemolysn_Ca-bd"/>
</dbReference>
<keyword evidence="2" id="KW-0677">Repeat</keyword>
<proteinExistence type="predicted"/>
<dbReference type="STRING" id="349106.PsycPRwf_1087"/>
<organism evidence="7">
    <name type="scientific">Psychrobacter sp. (strain PRwf-1)</name>
    <dbReference type="NCBI Taxonomy" id="349106"/>
    <lineage>
        <taxon>Bacteria</taxon>
        <taxon>Pseudomonadati</taxon>
        <taxon>Pseudomonadota</taxon>
        <taxon>Gammaproteobacteria</taxon>
        <taxon>Moraxellales</taxon>
        <taxon>Moraxellaceae</taxon>
        <taxon>Psychrobacter</taxon>
    </lineage>
</organism>
<dbReference type="InterPro" id="IPR010221">
    <property type="entry name" value="VCBS_dom"/>
</dbReference>
<evidence type="ECO:0000259" key="5">
    <source>
        <dbReference type="Pfam" id="PF03160"/>
    </source>
</evidence>
<dbReference type="InterPro" id="IPR003644">
    <property type="entry name" value="Calx_beta"/>
</dbReference>
<dbReference type="eggNOG" id="COG2931">
    <property type="taxonomic scope" value="Bacteria"/>
</dbReference>
<feature type="domain" description="Calx-beta" evidence="5">
    <location>
        <begin position="1926"/>
        <end position="2037"/>
    </location>
</feature>
<dbReference type="SUPFAM" id="SSF141072">
    <property type="entry name" value="CalX-like"/>
    <property type="match status" value="10"/>
</dbReference>
<protein>
    <submittedName>
        <fullName evidence="7">Putative outer membrane adhesin like protein</fullName>
    </submittedName>
</protein>
<reference evidence="7" key="1">
    <citation type="submission" date="2007-05" db="EMBL/GenBank/DDBJ databases">
        <title>Complete sequence of chromosome of Psychrobacter sp. PRwf-1.</title>
        <authorList>
            <consortium name="US DOE Joint Genome Institute"/>
            <person name="Copeland A."/>
            <person name="Lucas S."/>
            <person name="Lapidus A."/>
            <person name="Barry K."/>
            <person name="Detter J.C."/>
            <person name="Glavina del Rio T."/>
            <person name="Hammon N."/>
            <person name="Israni S."/>
            <person name="Dalin E."/>
            <person name="Tice H."/>
            <person name="Pitluck S."/>
            <person name="Chain P."/>
            <person name="Malfatti S."/>
            <person name="Shin M."/>
            <person name="Vergez L."/>
            <person name="Schmutz J."/>
            <person name="Larimer F."/>
            <person name="Land M."/>
            <person name="Hauser L."/>
            <person name="Kyrpides N."/>
            <person name="Kim E."/>
            <person name="Tiedje J."/>
            <person name="Richardson P."/>
        </authorList>
    </citation>
    <scope>NUCLEOTIDE SEQUENCE [LARGE SCALE GENOMIC DNA]</scope>
    <source>
        <strain evidence="7">PRwf-1</strain>
    </source>
</reference>
<dbReference type="Pfam" id="PF17803">
    <property type="entry name" value="Cadherin_4"/>
    <property type="match status" value="1"/>
</dbReference>
<feature type="domain" description="Calx-beta" evidence="5">
    <location>
        <begin position="2468"/>
        <end position="2549"/>
    </location>
</feature>
<gene>
    <name evidence="7" type="ordered locus">PsycPRwf_1087</name>
</gene>
<feature type="domain" description="Calx-beta" evidence="5">
    <location>
        <begin position="860"/>
        <end position="935"/>
    </location>
</feature>
<dbReference type="KEGG" id="prw:PsycPRwf_1087"/>
<dbReference type="PROSITE" id="PS00330">
    <property type="entry name" value="HEMOLYSIN_CALCIUM"/>
    <property type="match status" value="3"/>
</dbReference>
<dbReference type="Pfam" id="PF17963">
    <property type="entry name" value="Big_9"/>
    <property type="match status" value="1"/>
</dbReference>
<name>A5WEE6_PSYWF</name>
<dbReference type="GO" id="GO:0007154">
    <property type="term" value="P:cell communication"/>
    <property type="evidence" value="ECO:0007669"/>
    <property type="project" value="InterPro"/>
</dbReference>
<dbReference type="InterPro" id="IPR038081">
    <property type="entry name" value="CalX-like_sf"/>
</dbReference>
<keyword evidence="3" id="KW-0106">Calcium</keyword>
<dbReference type="SUPFAM" id="SSF51120">
    <property type="entry name" value="beta-Roll"/>
    <property type="match status" value="1"/>
</dbReference>
<dbReference type="InterPro" id="IPR011049">
    <property type="entry name" value="Serralysin-like_metalloprot_C"/>
</dbReference>
<feature type="domain" description="Calx-beta" evidence="5">
    <location>
        <begin position="2329"/>
        <end position="2440"/>
    </location>
</feature>
<evidence type="ECO:0000259" key="6">
    <source>
        <dbReference type="Pfam" id="PF17803"/>
    </source>
</evidence>
<feature type="domain" description="RapA2 cadherin-like" evidence="6">
    <location>
        <begin position="2954"/>
        <end position="3041"/>
    </location>
</feature>
<dbReference type="EMBL" id="CP000713">
    <property type="protein sequence ID" value="ABQ94037.1"/>
    <property type="molecule type" value="Genomic_DNA"/>
</dbReference>
<dbReference type="Gene3D" id="2.60.40.1200">
    <property type="match status" value="1"/>
</dbReference>
<dbReference type="InterPro" id="IPR018511">
    <property type="entry name" value="Hemolysin-typ_Ca-bd_CS"/>
</dbReference>
<dbReference type="Gene3D" id="2.60.40.2030">
    <property type="match status" value="10"/>
</dbReference>
<keyword evidence="1" id="KW-0732">Signal</keyword>
<feature type="domain" description="Calx-beta" evidence="5">
    <location>
        <begin position="461"/>
        <end position="532"/>
    </location>
</feature>
<evidence type="ECO:0000313" key="7">
    <source>
        <dbReference type="EMBL" id="ABQ94037.1"/>
    </source>
</evidence>